<reference evidence="2 3" key="1">
    <citation type="submission" date="2020-05" db="EMBL/GenBank/DDBJ databases">
        <title>Genomic Encyclopedia of Type Strains, Phase III (KMG-III): the genomes of soil and plant-associated and newly described type strains.</title>
        <authorList>
            <person name="Whitman W."/>
        </authorList>
    </citation>
    <scope>NUCLEOTIDE SEQUENCE [LARGE SCALE GENOMIC DNA]</scope>
    <source>
        <strain evidence="2 3">KCTC 19046</strain>
    </source>
</reference>
<dbReference type="CDD" id="cd00565">
    <property type="entry name" value="Ubl_ThiS"/>
    <property type="match status" value="1"/>
</dbReference>
<evidence type="ECO:0000313" key="2">
    <source>
        <dbReference type="EMBL" id="NOV96331.1"/>
    </source>
</evidence>
<organism evidence="2 3">
    <name type="scientific">Isoptericola halotolerans</name>
    <dbReference type="NCBI Taxonomy" id="300560"/>
    <lineage>
        <taxon>Bacteria</taxon>
        <taxon>Bacillati</taxon>
        <taxon>Actinomycetota</taxon>
        <taxon>Actinomycetes</taxon>
        <taxon>Micrococcales</taxon>
        <taxon>Promicromonosporaceae</taxon>
        <taxon>Isoptericola</taxon>
    </lineage>
</organism>
<dbReference type="SUPFAM" id="SSF54285">
    <property type="entry name" value="MoaD/ThiS"/>
    <property type="match status" value="1"/>
</dbReference>
<evidence type="ECO:0000256" key="1">
    <source>
        <dbReference type="SAM" id="MobiDB-lite"/>
    </source>
</evidence>
<dbReference type="PANTHER" id="PTHR34472">
    <property type="entry name" value="SULFUR CARRIER PROTEIN THIS"/>
    <property type="match status" value="1"/>
</dbReference>
<accession>A0ABX2A423</accession>
<gene>
    <name evidence="2" type="ORF">HDG69_000884</name>
</gene>
<dbReference type="Pfam" id="PF02597">
    <property type="entry name" value="ThiS"/>
    <property type="match status" value="1"/>
</dbReference>
<sequence length="87" mass="8825">MNHPSSNAPPDPATAAQVNGEPFDLGPDAAIPLTDLVARLRPGHVADGAPRGLAVAIDDAVVPRGTWESVVVRAGDRIEIVAAVQGG</sequence>
<evidence type="ECO:0000313" key="3">
    <source>
        <dbReference type="Proteomes" id="UP000757540"/>
    </source>
</evidence>
<dbReference type="RefSeq" id="WP_171782526.1">
    <property type="nucleotide sequence ID" value="NZ_BAAAML010000002.1"/>
</dbReference>
<dbReference type="PANTHER" id="PTHR34472:SF1">
    <property type="entry name" value="SULFUR CARRIER PROTEIN THIS"/>
    <property type="match status" value="1"/>
</dbReference>
<keyword evidence="3" id="KW-1185">Reference proteome</keyword>
<comment type="caution">
    <text evidence="2">The sequence shown here is derived from an EMBL/GenBank/DDBJ whole genome shotgun (WGS) entry which is preliminary data.</text>
</comment>
<name>A0ABX2A423_9MICO</name>
<dbReference type="InterPro" id="IPR016155">
    <property type="entry name" value="Mopterin_synth/thiamin_S_b"/>
</dbReference>
<dbReference type="InterPro" id="IPR012675">
    <property type="entry name" value="Beta-grasp_dom_sf"/>
</dbReference>
<feature type="region of interest" description="Disordered" evidence="1">
    <location>
        <begin position="1"/>
        <end position="23"/>
    </location>
</feature>
<proteinExistence type="predicted"/>
<protein>
    <submittedName>
        <fullName evidence="2">Sulfur carrier protein</fullName>
    </submittedName>
</protein>
<dbReference type="InterPro" id="IPR003749">
    <property type="entry name" value="ThiS/MoaD-like"/>
</dbReference>
<dbReference type="InterPro" id="IPR010035">
    <property type="entry name" value="Thi_S"/>
</dbReference>
<dbReference type="NCBIfam" id="TIGR01683">
    <property type="entry name" value="thiS"/>
    <property type="match status" value="1"/>
</dbReference>
<dbReference type="Gene3D" id="3.10.20.30">
    <property type="match status" value="1"/>
</dbReference>
<dbReference type="Proteomes" id="UP000757540">
    <property type="component" value="Unassembled WGS sequence"/>
</dbReference>
<dbReference type="EMBL" id="JABEZU010000001">
    <property type="protein sequence ID" value="NOV96331.1"/>
    <property type="molecule type" value="Genomic_DNA"/>
</dbReference>